<feature type="active site" description="Nucleophile" evidence="4">
    <location>
        <position position="887"/>
    </location>
</feature>
<feature type="short sequence motif" description="DGA/G" evidence="4">
    <location>
        <begin position="1043"/>
        <end position="1045"/>
    </location>
</feature>
<feature type="compositionally biased region" description="Polar residues" evidence="5">
    <location>
        <begin position="72"/>
        <end position="81"/>
    </location>
</feature>
<feature type="region of interest" description="Disordered" evidence="5">
    <location>
        <begin position="63"/>
        <end position="82"/>
    </location>
</feature>
<evidence type="ECO:0000256" key="5">
    <source>
        <dbReference type="SAM" id="MobiDB-lite"/>
    </source>
</evidence>
<dbReference type="InterPro" id="IPR016035">
    <property type="entry name" value="Acyl_Trfase/lysoPLipase"/>
</dbReference>
<feature type="region of interest" description="Disordered" evidence="5">
    <location>
        <begin position="312"/>
        <end position="352"/>
    </location>
</feature>
<gene>
    <name evidence="7" type="ORF">LY89DRAFT_750859</name>
</gene>
<dbReference type="GO" id="GO:0016020">
    <property type="term" value="C:membrane"/>
    <property type="evidence" value="ECO:0007669"/>
    <property type="project" value="TreeGrafter"/>
</dbReference>
<name>A0A194X5N3_MOLSC</name>
<evidence type="ECO:0000313" key="8">
    <source>
        <dbReference type="Proteomes" id="UP000070700"/>
    </source>
</evidence>
<proteinExistence type="predicted"/>
<dbReference type="KEGG" id="psco:LY89DRAFT_750859"/>
<dbReference type="EMBL" id="KQ947418">
    <property type="protein sequence ID" value="KUJ15490.1"/>
    <property type="molecule type" value="Genomic_DNA"/>
</dbReference>
<evidence type="ECO:0000256" key="1">
    <source>
        <dbReference type="ARBA" id="ARBA00022801"/>
    </source>
</evidence>
<keyword evidence="2 4" id="KW-0442">Lipid degradation</keyword>
<accession>A0A194X5N3</accession>
<evidence type="ECO:0000259" key="6">
    <source>
        <dbReference type="PROSITE" id="PS51635"/>
    </source>
</evidence>
<organism evidence="7 8">
    <name type="scientific">Mollisia scopiformis</name>
    <name type="common">Conifer needle endophyte fungus</name>
    <name type="synonym">Phialocephala scopiformis</name>
    <dbReference type="NCBI Taxonomy" id="149040"/>
    <lineage>
        <taxon>Eukaryota</taxon>
        <taxon>Fungi</taxon>
        <taxon>Dikarya</taxon>
        <taxon>Ascomycota</taxon>
        <taxon>Pezizomycotina</taxon>
        <taxon>Leotiomycetes</taxon>
        <taxon>Helotiales</taxon>
        <taxon>Mollisiaceae</taxon>
        <taxon>Mollisia</taxon>
    </lineage>
</organism>
<dbReference type="GO" id="GO:0016042">
    <property type="term" value="P:lipid catabolic process"/>
    <property type="evidence" value="ECO:0007669"/>
    <property type="project" value="UniProtKB-UniRule"/>
</dbReference>
<evidence type="ECO:0000313" key="7">
    <source>
        <dbReference type="EMBL" id="KUJ15490.1"/>
    </source>
</evidence>
<evidence type="ECO:0000256" key="2">
    <source>
        <dbReference type="ARBA" id="ARBA00022963"/>
    </source>
</evidence>
<dbReference type="GO" id="GO:0046486">
    <property type="term" value="P:glycerolipid metabolic process"/>
    <property type="evidence" value="ECO:0007669"/>
    <property type="project" value="UniProtKB-ARBA"/>
</dbReference>
<feature type="domain" description="PNPLA" evidence="6">
    <location>
        <begin position="847"/>
        <end position="1056"/>
    </location>
</feature>
<evidence type="ECO:0000256" key="4">
    <source>
        <dbReference type="PROSITE-ProRule" id="PRU01161"/>
    </source>
</evidence>
<dbReference type="GO" id="GO:0019369">
    <property type="term" value="P:arachidonate metabolic process"/>
    <property type="evidence" value="ECO:0007669"/>
    <property type="project" value="TreeGrafter"/>
</dbReference>
<dbReference type="GO" id="GO:0047499">
    <property type="term" value="F:calcium-independent phospholipase A2 activity"/>
    <property type="evidence" value="ECO:0007669"/>
    <property type="project" value="TreeGrafter"/>
</dbReference>
<dbReference type="PANTHER" id="PTHR24185:SF1">
    <property type="entry name" value="CALCIUM-INDEPENDENT PHOSPHOLIPASE A2-GAMMA"/>
    <property type="match status" value="1"/>
</dbReference>
<sequence length="1306" mass="147711">MSTFNSREAALTGVNLQTLRIESVGPERIEEAQYAEVEAEEEDEDDDALNIDDELSATVEDARQKTERHNIAEQSGPSSQKFPIDIIEDAATKMKISRTCAHCRKEGKIADLCICAGCGGRPYHKLCWPRAVLHQPDDGFDTCKSPTEFTEYIWIQHLLYSNTSREEQATLHRKDIWSTWFGVPHEQETPMLYIYPRLQLLISEAQALRDDDKELEQFPSLVSFFGDTGGGKSTIIRALIRNACLESSKPGSVPIPGNSIDRHKSTSGDVHLYSDPATIDSKVPMFYADCEGLRGSGVSAATRIAEGDFNFGSSSKKLLPRPPSDNKGGKPANSSKRPSEKHTRRRNRRFNKEALLREVADHKATSSRRLELQWAGTTTSGILEHKTTVVGPNTRQIIVKDLYPRLLYTFSDVVCYITNNPRATEAELLHLFEWASSGHELTLNQRVRPGLLIVVNKDVPSASEDWLDVDFATKTLLSHLELSSAFADLRKTWRKRGKSLKTAEDLILCYYDSFRIICIPNLDQKTTHTIAVQYDKLYKEVRQAIEKMRVKKKSVGMNLNVQSFNKYMGYAFERLARDRTSSIDFHYLESKDATRPRRFHEHMLALMISLKEEEERNSPESIADQETLVTNLVPFMANVIASDVRGRKVSSEEEKLLIDRRLRECRHTLERFREKAWRCEATSGKRRCRNYWQGHEKGHQFSSSGRRRHSSRPSDSSGEESLLVGDFQCSFDQEAVEIAMHQGIRRLLKKVEDLNGNLAECAQDSGVAQISSYITCYGCLRRCPIFILPCQDIQHAFCQPCLKGFHHETGRGESTLFLRGCPLGCRFKNGTPWHIRVKSRLAGARLLSLDGGGIRGIIELCILKQIVAEVGFGIPIQELFDIAFGTSTGGIIALGLFKNNWSIDTAITEFERFAEAAFSKRMWLKVPMFRHTAQLLYSYRFKSEGIDSALQQAFGKGPLFGYNQSSSPDIVKVGVVAGVLGERQPYIFTNYSRDVQGTGPDYLVREENPADELKIWEAARCTSAAPTYFEPYFHDQTKKDYIDGALMRNNPVQIIEEERRMVWTDGRPLDIVLSIGTGVQANSEGAAKLGGKAFNLAKKLVPKGLKGKIAVGLDMIQSTLDCEKQWKDFISATDTKTRRVCHRINVGLYERPPNLDDVSKLPLLKWEADKYLQPRGTNTYIYPPYNSAHAHITAVARRLLAALFYFEEDEDSVEQRGPSWTGRIHCRLSSSMTEQFGRLSRSGRPEFRLRQLGKGGEISVAPLATDFDLKTFSSKVSFEAETEELVIEVKMHRWPGWERISGRHQL</sequence>
<dbReference type="SUPFAM" id="SSF52151">
    <property type="entry name" value="FabD/lysophospholipase-like"/>
    <property type="match status" value="1"/>
</dbReference>
<dbReference type="PANTHER" id="PTHR24185">
    <property type="entry name" value="CALCIUM-INDEPENDENT PHOSPHOLIPASE A2-GAMMA"/>
    <property type="match status" value="1"/>
</dbReference>
<reference evidence="7 8" key="1">
    <citation type="submission" date="2015-10" db="EMBL/GenBank/DDBJ databases">
        <title>Full genome of DAOMC 229536 Phialocephala scopiformis, a fungal endophyte of spruce producing the potent anti-insectan compound rugulosin.</title>
        <authorList>
            <consortium name="DOE Joint Genome Institute"/>
            <person name="Walker A.K."/>
            <person name="Frasz S.L."/>
            <person name="Seifert K.A."/>
            <person name="Miller J.D."/>
            <person name="Mondo S.J."/>
            <person name="Labutti K."/>
            <person name="Lipzen A."/>
            <person name="Dockter R."/>
            <person name="Kennedy M."/>
            <person name="Grigoriev I.V."/>
            <person name="Spatafora J.W."/>
        </authorList>
    </citation>
    <scope>NUCLEOTIDE SEQUENCE [LARGE SCALE GENOMIC DNA]</scope>
    <source>
        <strain evidence="7 8">CBS 120377</strain>
    </source>
</reference>
<feature type="short sequence motif" description="GXSXG" evidence="4">
    <location>
        <begin position="885"/>
        <end position="889"/>
    </location>
</feature>
<feature type="active site" description="Proton acceptor" evidence="4">
    <location>
        <position position="1043"/>
    </location>
</feature>
<dbReference type="Proteomes" id="UP000070700">
    <property type="component" value="Unassembled WGS sequence"/>
</dbReference>
<dbReference type="CDD" id="cd07199">
    <property type="entry name" value="Pat17_PNPLA8_PNPLA9_like"/>
    <property type="match status" value="1"/>
</dbReference>
<evidence type="ECO:0000256" key="3">
    <source>
        <dbReference type="ARBA" id="ARBA00023098"/>
    </source>
</evidence>
<feature type="region of interest" description="Disordered" evidence="5">
    <location>
        <begin position="696"/>
        <end position="720"/>
    </location>
</feature>
<dbReference type="Gene3D" id="3.40.1090.10">
    <property type="entry name" value="Cytosolic phospholipase A2 catalytic domain"/>
    <property type="match status" value="1"/>
</dbReference>
<keyword evidence="1 4" id="KW-0378">Hydrolase</keyword>
<dbReference type="GeneID" id="28830941"/>
<dbReference type="OrthoDB" id="194358at2759"/>
<protein>
    <recommendedName>
        <fullName evidence="6">PNPLA domain-containing protein</fullName>
    </recommendedName>
</protein>
<keyword evidence="8" id="KW-1185">Reference proteome</keyword>
<dbReference type="RefSeq" id="XP_018069845.1">
    <property type="nucleotide sequence ID" value="XM_018221215.1"/>
</dbReference>
<dbReference type="Pfam" id="PF01734">
    <property type="entry name" value="Patatin"/>
    <property type="match status" value="1"/>
</dbReference>
<dbReference type="InterPro" id="IPR002641">
    <property type="entry name" value="PNPLA_dom"/>
</dbReference>
<feature type="short sequence motif" description="GXGXXG" evidence="4">
    <location>
        <begin position="851"/>
        <end position="856"/>
    </location>
</feature>
<dbReference type="PROSITE" id="PS51635">
    <property type="entry name" value="PNPLA"/>
    <property type="match status" value="1"/>
</dbReference>
<dbReference type="InParanoid" id="A0A194X5N3"/>
<keyword evidence="3 4" id="KW-0443">Lipid metabolism</keyword>